<feature type="compositionally biased region" description="Polar residues" evidence="2">
    <location>
        <begin position="406"/>
        <end position="420"/>
    </location>
</feature>
<dbReference type="EMBL" id="JAFJYH010000012">
    <property type="protein sequence ID" value="KAG4425283.1"/>
    <property type="molecule type" value="Genomic_DNA"/>
</dbReference>
<evidence type="ECO:0000313" key="3">
    <source>
        <dbReference type="EMBL" id="KAG4425283.1"/>
    </source>
</evidence>
<feature type="region of interest" description="Disordered" evidence="2">
    <location>
        <begin position="45"/>
        <end position="140"/>
    </location>
</feature>
<evidence type="ECO:0000256" key="2">
    <source>
        <dbReference type="SAM" id="MobiDB-lite"/>
    </source>
</evidence>
<name>A0A8H7WIG8_9HELO</name>
<feature type="compositionally biased region" description="Basic and acidic residues" evidence="2">
    <location>
        <begin position="701"/>
        <end position="712"/>
    </location>
</feature>
<dbReference type="InterPro" id="IPR002885">
    <property type="entry name" value="PPR_rpt"/>
</dbReference>
<reference evidence="3" key="1">
    <citation type="submission" date="2021-02" db="EMBL/GenBank/DDBJ databases">
        <title>Genome sequence Cadophora malorum strain M34.</title>
        <authorList>
            <person name="Stefanovic E."/>
            <person name="Vu D."/>
            <person name="Scully C."/>
            <person name="Dijksterhuis J."/>
            <person name="Roader J."/>
            <person name="Houbraken J."/>
        </authorList>
    </citation>
    <scope>NUCLEOTIDE SEQUENCE</scope>
    <source>
        <strain evidence="3">M34</strain>
    </source>
</reference>
<feature type="region of interest" description="Disordered" evidence="2">
    <location>
        <begin position="689"/>
        <end position="722"/>
    </location>
</feature>
<feature type="region of interest" description="Disordered" evidence="2">
    <location>
        <begin position="403"/>
        <end position="439"/>
    </location>
</feature>
<keyword evidence="4" id="KW-1185">Reference proteome</keyword>
<accession>A0A8H7WIG8</accession>
<dbReference type="InterPro" id="IPR011990">
    <property type="entry name" value="TPR-like_helical_dom_sf"/>
</dbReference>
<sequence length="722" mass="81322">MLTCHGCMRHCLQTIIGDSAFLTTVSRPVLTSSLNNVSLRRSYTGTSYERSQAGQEASQSRSGNGLSSERRHEGTGRDENGGKYAQKSSREEKAAIRNNQPWRKGNYVDVSPRTIERKKWLDSRGIRPPPSKKEKKVARTDRDIRHNLSYLNDPLKLADFVRQTLRKDDFSFAEEVVRAASKNTLCVVSWNHLVEWQLSKGKMNAAISTFNEMKKRAQVPDAYTYTILFRGCAEHKDSSNALAKVMDIYHGMLAEKSPVKPNTIHMNCVLKMCSRAGNIDALFGVAAQFARHGLAAPNNLSFTIMLNALRQEAVVATRGSFTPMEKRARVRECITRSRDVWTDVVDRWRKGDMWVDEELVSTMGRLLLNGQEDDWDDIFSLVEQTMNIPRQVPKLGTQDRARIEPAQQSQELEAAQTSKKVQAEGETPEHVLYSNTHDSTVSSGEKFEVIKAPVTKEDGIAMYAKPGQNSLSLLLKAALQLNLKAPATAYWNIFTKTYLVQPDGENFHSYLRILRVFRASTEMLEILSQMSSQDMEVKTFRLAMSTCARDKRNPNAFSNAGKVLDLMTKNLPRPDIQALEQYLEVALDSPARAKTQNAQGEQILRALERLNPSFLNLKAAMQFTGTAPEFKTPQAQLELIENIIRLASSMIRAFDHLMNKALVPREMFGDLTRQRSKISAFITRYQHMKSDMAKSASRSRQSTDSERPRSEHTASPGISSGS</sequence>
<protein>
    <recommendedName>
        <fullName evidence="5">Pentatricopeptide repeat protein</fullName>
    </recommendedName>
</protein>
<proteinExistence type="predicted"/>
<dbReference type="AlphaFoldDB" id="A0A8H7WIG8"/>
<gene>
    <name evidence="3" type="ORF">IFR04_001650</name>
</gene>
<dbReference type="Pfam" id="PF13041">
    <property type="entry name" value="PPR_2"/>
    <property type="match status" value="1"/>
</dbReference>
<dbReference type="OrthoDB" id="185373at2759"/>
<dbReference type="Gene3D" id="1.25.40.10">
    <property type="entry name" value="Tetratricopeptide repeat domain"/>
    <property type="match status" value="1"/>
</dbReference>
<dbReference type="PANTHER" id="PTHR47942:SF105">
    <property type="entry name" value="ATPASE EXPRESSION PROTEIN 3"/>
    <property type="match status" value="1"/>
</dbReference>
<evidence type="ECO:0000256" key="1">
    <source>
        <dbReference type="ARBA" id="ARBA00022737"/>
    </source>
</evidence>
<dbReference type="InterPro" id="IPR051222">
    <property type="entry name" value="PPR/CCM1_RNA-binding"/>
</dbReference>
<comment type="caution">
    <text evidence="3">The sequence shown here is derived from an EMBL/GenBank/DDBJ whole genome shotgun (WGS) entry which is preliminary data.</text>
</comment>
<organism evidence="3 4">
    <name type="scientific">Cadophora malorum</name>
    <dbReference type="NCBI Taxonomy" id="108018"/>
    <lineage>
        <taxon>Eukaryota</taxon>
        <taxon>Fungi</taxon>
        <taxon>Dikarya</taxon>
        <taxon>Ascomycota</taxon>
        <taxon>Pezizomycotina</taxon>
        <taxon>Leotiomycetes</taxon>
        <taxon>Helotiales</taxon>
        <taxon>Ploettnerulaceae</taxon>
        <taxon>Cadophora</taxon>
    </lineage>
</organism>
<keyword evidence="1" id="KW-0677">Repeat</keyword>
<dbReference type="PANTHER" id="PTHR47942">
    <property type="entry name" value="TETRATRICOPEPTIDE REPEAT (TPR)-LIKE SUPERFAMILY PROTEIN-RELATED"/>
    <property type="match status" value="1"/>
</dbReference>
<feature type="compositionally biased region" description="Basic and acidic residues" evidence="2">
    <location>
        <begin position="114"/>
        <end position="125"/>
    </location>
</feature>
<feature type="compositionally biased region" description="Polar residues" evidence="2">
    <location>
        <begin position="45"/>
        <end position="67"/>
    </location>
</feature>
<feature type="compositionally biased region" description="Basic and acidic residues" evidence="2">
    <location>
        <begin position="68"/>
        <end position="81"/>
    </location>
</feature>
<evidence type="ECO:0000313" key="4">
    <source>
        <dbReference type="Proteomes" id="UP000664132"/>
    </source>
</evidence>
<evidence type="ECO:0008006" key="5">
    <source>
        <dbReference type="Google" id="ProtNLM"/>
    </source>
</evidence>
<dbReference type="Proteomes" id="UP000664132">
    <property type="component" value="Unassembled WGS sequence"/>
</dbReference>